<dbReference type="Proteomes" id="UP000016649">
    <property type="component" value="Unassembled WGS sequence"/>
</dbReference>
<dbReference type="EMBL" id="AWVH01000037">
    <property type="protein sequence ID" value="ERJ92367.1"/>
    <property type="molecule type" value="Genomic_DNA"/>
</dbReference>
<feature type="transmembrane region" description="Helical" evidence="1">
    <location>
        <begin position="394"/>
        <end position="412"/>
    </location>
</feature>
<feature type="transmembrane region" description="Helical" evidence="1">
    <location>
        <begin position="33"/>
        <end position="57"/>
    </location>
</feature>
<evidence type="ECO:0000256" key="1">
    <source>
        <dbReference type="SAM" id="Phobius"/>
    </source>
</evidence>
<keyword evidence="1" id="KW-0812">Transmembrane</keyword>
<dbReference type="PANTHER" id="PTHR31610:SF0">
    <property type="entry name" value="SLC26A_SULP TRANSPORTER DOMAIN-CONTAINING PROTEIN"/>
    <property type="match status" value="1"/>
</dbReference>
<feature type="transmembrane region" description="Helical" evidence="1">
    <location>
        <begin position="498"/>
        <end position="517"/>
    </location>
</feature>
<feature type="transmembrane region" description="Helical" evidence="1">
    <location>
        <begin position="215"/>
        <end position="232"/>
    </location>
</feature>
<keyword evidence="1" id="KW-1133">Transmembrane helix</keyword>
<reference evidence="2 3" key="1">
    <citation type="submission" date="2013-08" db="EMBL/GenBank/DDBJ databases">
        <authorList>
            <person name="Weinstock G."/>
            <person name="Sodergren E."/>
            <person name="Wylie T."/>
            <person name="Fulton L."/>
            <person name="Fulton R."/>
            <person name="Fronick C."/>
            <person name="O'Laughlin M."/>
            <person name="Godfrey J."/>
            <person name="Miner T."/>
            <person name="Herter B."/>
            <person name="Appelbaum E."/>
            <person name="Cordes M."/>
            <person name="Lek S."/>
            <person name="Wollam A."/>
            <person name="Pepin K.H."/>
            <person name="Palsikar V.B."/>
            <person name="Mitreva M."/>
            <person name="Wilson R.K."/>
        </authorList>
    </citation>
    <scope>NUCLEOTIDE SEQUENCE [LARGE SCALE GENOMIC DNA]</scope>
    <source>
        <strain evidence="2 3">ATCC 700332</strain>
    </source>
</reference>
<accession>A0ABN0NXY6</accession>
<keyword evidence="3" id="KW-1185">Reference proteome</keyword>
<feature type="transmembrane region" description="Helical" evidence="1">
    <location>
        <begin position="432"/>
        <end position="455"/>
    </location>
</feature>
<evidence type="ECO:0000313" key="2">
    <source>
        <dbReference type="EMBL" id="ERJ92367.1"/>
    </source>
</evidence>
<feature type="transmembrane region" description="Helical" evidence="1">
    <location>
        <begin position="101"/>
        <end position="125"/>
    </location>
</feature>
<proteinExistence type="predicted"/>
<sequence length="537" mass="58167">MQPAAYLCAAGFTKNTPLYYSMRMRSYFSSGDVGAFFGVLADAFSKISIVITVLLFAEKMPAALVLGRILPGIAVSSIAGSIVYVCQAYKLSIREHKSDVTALPFGISSTQTLAWLFIIIVPVYRQTGNPYFAWTVGLASCFVGGLIEIASGFAAPFIRRFIPRSALVGNMAAASLVWLSFNGFTEVFSQPRSALVPLFIAFLTLFYTKNLIPKVPNAVLILILGSLSAWLAKSQTSAQVAQAVQNVGWYPPVLCIKDIIAAFGQINPYLCVIVPLQISNSLSTMQAVESADAAGDSYPLRQTMIYDGLTTLAAAVFGSPFPTTVYYGHPAWKRSGAKSGYLLCMIIPYVLLFFGLPLLLIAFIPFQVIMCFLIIVGISVAVEVQNNLKKDYSSVIYLSLFPIFAQYVLTVLDNALHAAGSSVADIDYKTFAAAGVAVQGFTYLANGAFTLGFLYSVWIAYIIKKEYLRAGVTALLLSALSAIGFIHQSSLSLLPPGSLQFIVIYAVLALICMYVHIKNLSKKSKITHLHNSTCLLL</sequence>
<feature type="transmembrane region" description="Helical" evidence="1">
    <location>
        <begin position="340"/>
        <end position="358"/>
    </location>
</feature>
<feature type="transmembrane region" description="Helical" evidence="1">
    <location>
        <begin position="167"/>
        <end position="185"/>
    </location>
</feature>
<feature type="transmembrane region" description="Helical" evidence="1">
    <location>
        <begin position="467"/>
        <end position="486"/>
    </location>
</feature>
<organism evidence="2 3">
    <name type="scientific">Treponema lecithinolyticum ATCC 700332</name>
    <dbReference type="NCBI Taxonomy" id="1321815"/>
    <lineage>
        <taxon>Bacteria</taxon>
        <taxon>Pseudomonadati</taxon>
        <taxon>Spirochaetota</taxon>
        <taxon>Spirochaetia</taxon>
        <taxon>Spirochaetales</taxon>
        <taxon>Treponemataceae</taxon>
        <taxon>Treponema</taxon>
    </lineage>
</organism>
<name>A0ABN0NXY6_TRELE</name>
<feature type="transmembrane region" description="Helical" evidence="1">
    <location>
        <begin position="364"/>
        <end position="382"/>
    </location>
</feature>
<keyword evidence="1" id="KW-0472">Membrane</keyword>
<evidence type="ECO:0000313" key="3">
    <source>
        <dbReference type="Proteomes" id="UP000016649"/>
    </source>
</evidence>
<dbReference type="PANTHER" id="PTHR31610">
    <property type="entry name" value="SLR0360 PROTEIN"/>
    <property type="match status" value="1"/>
</dbReference>
<feature type="transmembrane region" description="Helical" evidence="1">
    <location>
        <begin position="69"/>
        <end position="89"/>
    </location>
</feature>
<protein>
    <submittedName>
        <fullName evidence="2">Permease</fullName>
    </submittedName>
</protein>
<feature type="transmembrane region" description="Helical" evidence="1">
    <location>
        <begin position="191"/>
        <end position="208"/>
    </location>
</feature>
<comment type="caution">
    <text evidence="2">The sequence shown here is derived from an EMBL/GenBank/DDBJ whole genome shotgun (WGS) entry which is preliminary data.</text>
</comment>
<feature type="transmembrane region" description="Helical" evidence="1">
    <location>
        <begin position="308"/>
        <end position="328"/>
    </location>
</feature>
<feature type="transmembrane region" description="Helical" evidence="1">
    <location>
        <begin position="131"/>
        <end position="155"/>
    </location>
</feature>
<gene>
    <name evidence="2" type="ORF">HMPREF9193_01527</name>
</gene>